<reference evidence="2 3" key="1">
    <citation type="submission" date="2017-11" db="EMBL/GenBank/DDBJ databases">
        <title>De novo assembly and phasing of dikaryotic genomes from two isolates of Puccinia coronata f. sp. avenae, the causal agent of oat crown rust.</title>
        <authorList>
            <person name="Miller M.E."/>
            <person name="Zhang Y."/>
            <person name="Omidvar V."/>
            <person name="Sperschneider J."/>
            <person name="Schwessinger B."/>
            <person name="Raley C."/>
            <person name="Palmer J.M."/>
            <person name="Garnica D."/>
            <person name="Upadhyaya N."/>
            <person name="Rathjen J."/>
            <person name="Taylor J.M."/>
            <person name="Park R.F."/>
            <person name="Dodds P.N."/>
            <person name="Hirsch C.D."/>
            <person name="Kianian S.F."/>
            <person name="Figueroa M."/>
        </authorList>
    </citation>
    <scope>NUCLEOTIDE SEQUENCE [LARGE SCALE GENOMIC DNA]</scope>
    <source>
        <strain evidence="2">12NC29</strain>
    </source>
</reference>
<dbReference type="AlphaFoldDB" id="A0A2N5SR83"/>
<accession>A0A2N5SR83</accession>
<proteinExistence type="predicted"/>
<comment type="caution">
    <text evidence="2">The sequence shown here is derived from an EMBL/GenBank/DDBJ whole genome shotgun (WGS) entry which is preliminary data.</text>
</comment>
<keyword evidence="3" id="KW-1185">Reference proteome</keyword>
<dbReference type="EMBL" id="PGCJ01000887">
    <property type="protein sequence ID" value="PLW15759.1"/>
    <property type="molecule type" value="Genomic_DNA"/>
</dbReference>
<feature type="region of interest" description="Disordered" evidence="1">
    <location>
        <begin position="59"/>
        <end position="124"/>
    </location>
</feature>
<evidence type="ECO:0000313" key="3">
    <source>
        <dbReference type="Proteomes" id="UP000235388"/>
    </source>
</evidence>
<dbReference type="Proteomes" id="UP000235388">
    <property type="component" value="Unassembled WGS sequence"/>
</dbReference>
<evidence type="ECO:0000256" key="1">
    <source>
        <dbReference type="SAM" id="MobiDB-lite"/>
    </source>
</evidence>
<gene>
    <name evidence="2" type="ORF">PCANC_13451</name>
</gene>
<sequence length="143" mass="15651">MWVVSWTHITLVNRRGIPLAFQRLSGKLEFGRSRHIIFHLQTATVLTGVKTIEVFKKEDTQDGVDDPSSHRLGAPHKTTASGTERWTGPSDGPFVHRASPYPLGSPDHHSRKSTCAGSNGGRHLSVDKCSMVCGRACSDESSE</sequence>
<evidence type="ECO:0000313" key="2">
    <source>
        <dbReference type="EMBL" id="PLW15759.1"/>
    </source>
</evidence>
<name>A0A2N5SR83_9BASI</name>
<protein>
    <submittedName>
        <fullName evidence="2">Uncharacterized protein</fullName>
    </submittedName>
</protein>
<organism evidence="2 3">
    <name type="scientific">Puccinia coronata f. sp. avenae</name>
    <dbReference type="NCBI Taxonomy" id="200324"/>
    <lineage>
        <taxon>Eukaryota</taxon>
        <taxon>Fungi</taxon>
        <taxon>Dikarya</taxon>
        <taxon>Basidiomycota</taxon>
        <taxon>Pucciniomycotina</taxon>
        <taxon>Pucciniomycetes</taxon>
        <taxon>Pucciniales</taxon>
        <taxon>Pucciniaceae</taxon>
        <taxon>Puccinia</taxon>
    </lineage>
</organism>